<dbReference type="Pfam" id="PF07883">
    <property type="entry name" value="Cupin_2"/>
    <property type="match status" value="1"/>
</dbReference>
<dbReference type="SUPFAM" id="SSF51182">
    <property type="entry name" value="RmlC-like cupins"/>
    <property type="match status" value="1"/>
</dbReference>
<keyword evidence="3" id="KW-1185">Reference proteome</keyword>
<dbReference type="AlphaFoldDB" id="K8ZAD4"/>
<comment type="caution">
    <text evidence="2">The sequence shown here is derived from an EMBL/GenBank/DDBJ whole genome shotgun (WGS) entry which is preliminary data.</text>
</comment>
<dbReference type="EMBL" id="AMYT01000021">
    <property type="protein sequence ID" value="EKU26982.1"/>
    <property type="molecule type" value="Genomic_DNA"/>
</dbReference>
<dbReference type="PANTHER" id="PTHR37694:SF1">
    <property type="entry name" value="SLR8022 PROTEIN"/>
    <property type="match status" value="1"/>
</dbReference>
<evidence type="ECO:0000313" key="2">
    <source>
        <dbReference type="EMBL" id="EKU26982.1"/>
    </source>
</evidence>
<dbReference type="PANTHER" id="PTHR37694">
    <property type="entry name" value="SLR8022 PROTEIN"/>
    <property type="match status" value="1"/>
</dbReference>
<accession>K8ZAD4</accession>
<dbReference type="OrthoDB" id="9793184at2"/>
<protein>
    <recommendedName>
        <fullName evidence="1">Cupin type-2 domain-containing protein</fullName>
    </recommendedName>
</protein>
<dbReference type="eggNOG" id="COG1917">
    <property type="taxonomic scope" value="Bacteria"/>
</dbReference>
<dbReference type="Gene3D" id="2.60.120.10">
    <property type="entry name" value="Jelly Rolls"/>
    <property type="match status" value="1"/>
</dbReference>
<dbReference type="InterPro" id="IPR011051">
    <property type="entry name" value="RmlC_Cupin_sf"/>
</dbReference>
<dbReference type="CDD" id="cd02230">
    <property type="entry name" value="cupin_HP0902-like"/>
    <property type="match status" value="1"/>
</dbReference>
<reference evidence="2 3" key="1">
    <citation type="journal article" date="2013" name="Genome Announc.">
        <title>Draft Genome Sequence of Catellicoccus marimammalium, a Novel Species Commonly Found in Gull Feces.</title>
        <authorList>
            <person name="Weigand M.R."/>
            <person name="Ryu H."/>
            <person name="Bozcek L."/>
            <person name="Konstantinidis K.T."/>
            <person name="Santo Domingo J.W."/>
        </authorList>
    </citation>
    <scope>NUCLEOTIDE SEQUENCE [LARGE SCALE GENOMIC DNA]</scope>
    <source>
        <strain evidence="2 3">M35/04/3</strain>
    </source>
</reference>
<dbReference type="RefSeq" id="WP_009491536.1">
    <property type="nucleotide sequence ID" value="NZ_AMYT01000021.1"/>
</dbReference>
<evidence type="ECO:0000259" key="1">
    <source>
        <dbReference type="Pfam" id="PF07883"/>
    </source>
</evidence>
<dbReference type="InterPro" id="IPR013096">
    <property type="entry name" value="Cupin_2"/>
</dbReference>
<name>K8ZAD4_9ENTE</name>
<feature type="domain" description="Cupin type-2" evidence="1">
    <location>
        <begin position="41"/>
        <end position="98"/>
    </location>
</feature>
<organism evidence="2 3">
    <name type="scientific">Catellicoccus marimammalium M35/04/3</name>
    <dbReference type="NCBI Taxonomy" id="1234409"/>
    <lineage>
        <taxon>Bacteria</taxon>
        <taxon>Bacillati</taxon>
        <taxon>Bacillota</taxon>
        <taxon>Bacilli</taxon>
        <taxon>Lactobacillales</taxon>
        <taxon>Enterococcaceae</taxon>
        <taxon>Catellicoccus</taxon>
    </lineage>
</organism>
<dbReference type="STRING" id="1234409.C683_0978"/>
<gene>
    <name evidence="2" type="ORF">C683_0978</name>
</gene>
<evidence type="ECO:0000313" key="3">
    <source>
        <dbReference type="Proteomes" id="UP000016057"/>
    </source>
</evidence>
<dbReference type="InterPro" id="IPR014710">
    <property type="entry name" value="RmlC-like_jellyroll"/>
</dbReference>
<proteinExistence type="predicted"/>
<sequence>MFLEEQAPKEVFRWSEVLPVKEGEFTSQPVLLQTEVDALLISLDGGQKIPAHETEKTAILTFLSGEAEVTIDDDIYTLHEGEAIIIPPHAVHALYAVRPFQMMLVKR</sequence>
<dbReference type="Proteomes" id="UP000016057">
    <property type="component" value="Unassembled WGS sequence"/>
</dbReference>